<dbReference type="FunFam" id="2.10.90.10:FF:000001">
    <property type="entry name" value="Bone morphogenetic protein 4"/>
    <property type="match status" value="1"/>
</dbReference>
<dbReference type="PROSITE" id="PS00250">
    <property type="entry name" value="TGF_BETA_1"/>
    <property type="match status" value="1"/>
</dbReference>
<dbReference type="PANTHER" id="PTHR11848:SF310">
    <property type="entry name" value="PROTEIN 60A-RELATED"/>
    <property type="match status" value="1"/>
</dbReference>
<evidence type="ECO:0000256" key="3">
    <source>
        <dbReference type="ARBA" id="ARBA00022525"/>
    </source>
</evidence>
<evidence type="ECO:0000256" key="5">
    <source>
        <dbReference type="ARBA" id="ARBA00023030"/>
    </source>
</evidence>
<dbReference type="InterPro" id="IPR029034">
    <property type="entry name" value="Cystine-knot_cytokine"/>
</dbReference>
<dbReference type="GO" id="GO:0008083">
    <property type="term" value="F:growth factor activity"/>
    <property type="evidence" value="ECO:0007669"/>
    <property type="project" value="UniProtKB-KW"/>
</dbReference>
<feature type="domain" description="TGF-beta family profile" evidence="9">
    <location>
        <begin position="311"/>
        <end position="431"/>
    </location>
</feature>
<evidence type="ECO:0000313" key="10">
    <source>
        <dbReference type="EMBL" id="KAL3887864.1"/>
    </source>
</evidence>
<keyword evidence="6" id="KW-1015">Disulfide bond</keyword>
<reference evidence="10 11" key="1">
    <citation type="submission" date="2024-11" db="EMBL/GenBank/DDBJ databases">
        <title>Chromosome-level genome assembly of the freshwater bivalve Anodonta woodiana.</title>
        <authorList>
            <person name="Chen X."/>
        </authorList>
    </citation>
    <scope>NUCLEOTIDE SEQUENCE [LARGE SCALE GENOMIC DNA]</scope>
    <source>
        <strain evidence="10">MN2024</strain>
        <tissue evidence="10">Gills</tissue>
    </source>
</reference>
<evidence type="ECO:0000256" key="6">
    <source>
        <dbReference type="ARBA" id="ARBA00023157"/>
    </source>
</evidence>
<dbReference type="PANTHER" id="PTHR11848">
    <property type="entry name" value="TGF-BETA FAMILY"/>
    <property type="match status" value="1"/>
</dbReference>
<name>A0ABD3XNT3_SINWO</name>
<dbReference type="CDD" id="cd13761">
    <property type="entry name" value="TGF_beta_BMP5_like"/>
    <property type="match status" value="1"/>
</dbReference>
<dbReference type="PROSITE" id="PS51362">
    <property type="entry name" value="TGF_BETA_2"/>
    <property type="match status" value="1"/>
</dbReference>
<protein>
    <recommendedName>
        <fullName evidence="9">TGF-beta family profile domain-containing protein</fullName>
    </recommendedName>
</protein>
<proteinExistence type="inferred from homology"/>
<gene>
    <name evidence="10" type="ORF">ACJMK2_000253</name>
</gene>
<dbReference type="SUPFAM" id="SSF57501">
    <property type="entry name" value="Cystine-knot cytokines"/>
    <property type="match status" value="1"/>
</dbReference>
<keyword evidence="11" id="KW-1185">Reference proteome</keyword>
<evidence type="ECO:0000313" key="11">
    <source>
        <dbReference type="Proteomes" id="UP001634394"/>
    </source>
</evidence>
<dbReference type="Gene3D" id="2.10.90.10">
    <property type="entry name" value="Cystine-knot cytokines"/>
    <property type="match status" value="1"/>
</dbReference>
<organism evidence="10 11">
    <name type="scientific">Sinanodonta woodiana</name>
    <name type="common">Chinese pond mussel</name>
    <name type="synonym">Anodonta woodiana</name>
    <dbReference type="NCBI Taxonomy" id="1069815"/>
    <lineage>
        <taxon>Eukaryota</taxon>
        <taxon>Metazoa</taxon>
        <taxon>Spiralia</taxon>
        <taxon>Lophotrochozoa</taxon>
        <taxon>Mollusca</taxon>
        <taxon>Bivalvia</taxon>
        <taxon>Autobranchia</taxon>
        <taxon>Heteroconchia</taxon>
        <taxon>Palaeoheterodonta</taxon>
        <taxon>Unionida</taxon>
        <taxon>Unionoidea</taxon>
        <taxon>Unionidae</taxon>
        <taxon>Unioninae</taxon>
        <taxon>Sinanodonta</taxon>
    </lineage>
</organism>
<evidence type="ECO:0000256" key="1">
    <source>
        <dbReference type="ARBA" id="ARBA00004613"/>
    </source>
</evidence>
<evidence type="ECO:0000256" key="2">
    <source>
        <dbReference type="ARBA" id="ARBA00006656"/>
    </source>
</evidence>
<dbReference type="InterPro" id="IPR017948">
    <property type="entry name" value="TGFb_CS"/>
</dbReference>
<evidence type="ECO:0000256" key="7">
    <source>
        <dbReference type="ARBA" id="ARBA00023180"/>
    </source>
</evidence>
<comment type="caution">
    <text evidence="10">The sequence shown here is derived from an EMBL/GenBank/DDBJ whole genome shotgun (WGS) entry which is preliminary data.</text>
</comment>
<dbReference type="InterPro" id="IPR001111">
    <property type="entry name" value="TGF-b_propeptide"/>
</dbReference>
<dbReference type="EMBL" id="JBJQND010000001">
    <property type="protein sequence ID" value="KAL3887864.1"/>
    <property type="molecule type" value="Genomic_DNA"/>
</dbReference>
<keyword evidence="3" id="KW-0964">Secreted</keyword>
<dbReference type="AlphaFoldDB" id="A0ABD3XNT3"/>
<dbReference type="Pfam" id="PF00688">
    <property type="entry name" value="TGFb_propeptide"/>
    <property type="match status" value="1"/>
</dbReference>
<comment type="subcellular location">
    <subcellularLocation>
        <location evidence="1">Secreted</location>
    </subcellularLocation>
</comment>
<keyword evidence="7" id="KW-0325">Glycoprotein</keyword>
<evidence type="ECO:0000259" key="9">
    <source>
        <dbReference type="PROSITE" id="PS51362"/>
    </source>
</evidence>
<sequence length="431" mass="49239">MLVNMNTLPKRSILELLAFIINVYTVYSLNSNVNKTDNTLNQTLANNKRQGHLRQAMEKESFMRLHQRQPLAKINVTENSAAAYMLELYQMIHSVDGDDRAGVEPSGGNSEFNITRVPPDGHEISRRSTIMSFSNEAHKLHLLPHERNNILYFDFTDVLPGVIATYAEIKIYKKRSLTHQRSHYLVEIFLRRFKTNTKDNILQPVNLTVSKSYEGWLNLTVTDAAKYWTVNREENLGLFFRVTDLEMGQYIDPDQSGLIVDDGPKNKRIFMVSYFKNTNEDHAWYARSERKPRNILPTQEVVQNNNSSKDFWKVNNPSKPAAYTSADTACRRHDMNISFTALGWDSWIIAPLGYRAYYCAGICKFPLADHLSPTVHAILQTLVHDTEPAKAPRVCCVPTKLAPLPILYTSKNSSVVYESLQNMIVEACGCR</sequence>
<dbReference type="Pfam" id="PF00019">
    <property type="entry name" value="TGF_beta"/>
    <property type="match status" value="1"/>
</dbReference>
<dbReference type="SMART" id="SM00204">
    <property type="entry name" value="TGFB"/>
    <property type="match status" value="1"/>
</dbReference>
<dbReference type="Gene3D" id="2.60.120.970">
    <property type="match status" value="1"/>
</dbReference>
<comment type="similarity">
    <text evidence="2 8">Belongs to the TGF-beta family.</text>
</comment>
<keyword evidence="4" id="KW-0732">Signal</keyword>
<dbReference type="InterPro" id="IPR001839">
    <property type="entry name" value="TGF-b_C"/>
</dbReference>
<dbReference type="GO" id="GO:0005576">
    <property type="term" value="C:extracellular region"/>
    <property type="evidence" value="ECO:0007669"/>
    <property type="project" value="UniProtKB-SubCell"/>
</dbReference>
<accession>A0ABD3XNT3</accession>
<dbReference type="PRINTS" id="PR00669">
    <property type="entry name" value="INHIBINA"/>
</dbReference>
<evidence type="ECO:0000256" key="4">
    <source>
        <dbReference type="ARBA" id="ARBA00022729"/>
    </source>
</evidence>
<evidence type="ECO:0000256" key="8">
    <source>
        <dbReference type="RuleBase" id="RU000354"/>
    </source>
</evidence>
<dbReference type="Proteomes" id="UP001634394">
    <property type="component" value="Unassembled WGS sequence"/>
</dbReference>
<keyword evidence="5 8" id="KW-0339">Growth factor</keyword>
<dbReference type="InterPro" id="IPR015615">
    <property type="entry name" value="TGF-beta-rel"/>
</dbReference>